<dbReference type="RefSeq" id="WP_108170980.1">
    <property type="nucleotide sequence ID" value="NZ_QBKQ01000001.1"/>
</dbReference>
<accession>A0A2T6AMP7</accession>
<dbReference type="EMBL" id="QBKQ01000001">
    <property type="protein sequence ID" value="PTX45085.1"/>
    <property type="molecule type" value="Genomic_DNA"/>
</dbReference>
<dbReference type="SUPFAM" id="SSF56925">
    <property type="entry name" value="OMPA-like"/>
    <property type="match status" value="1"/>
</dbReference>
<dbReference type="Gene3D" id="2.40.160.20">
    <property type="match status" value="1"/>
</dbReference>
<evidence type="ECO:0000256" key="1">
    <source>
        <dbReference type="SAM" id="SignalP"/>
    </source>
</evidence>
<protein>
    <recommendedName>
        <fullName evidence="4">Outer membrane protein with beta-barrel domain</fullName>
    </recommendedName>
</protein>
<organism evidence="2 3">
    <name type="scientific">Christiangramia gaetbulicola</name>
    <dbReference type="NCBI Taxonomy" id="703340"/>
    <lineage>
        <taxon>Bacteria</taxon>
        <taxon>Pseudomonadati</taxon>
        <taxon>Bacteroidota</taxon>
        <taxon>Flavobacteriia</taxon>
        <taxon>Flavobacteriales</taxon>
        <taxon>Flavobacteriaceae</taxon>
        <taxon>Christiangramia</taxon>
    </lineage>
</organism>
<sequence length="208" mass="23678">MILNTRLLLFALLFTGLVKAQEQERQPNQYSEDPETVFLNFELYYPVSLGNSAYADYNFDPGYAIDFNWFFRPEFTLGARLAVHRGFPQDISETGNITRGTFHLLGADLGYYVPLQNDWNLHYKAGIGITSNVYQAKEDKFSEDGGKAWLSAEVAKRLDRTFGLFLKAGLDYDFNTIETSAEKNNYFNRNFLFTVGAGIRINFQNPGG</sequence>
<dbReference type="AlphaFoldDB" id="A0A2T6AMP7"/>
<reference evidence="2 3" key="1">
    <citation type="submission" date="2018-04" db="EMBL/GenBank/DDBJ databases">
        <title>Genomic Encyclopedia of Archaeal and Bacterial Type Strains, Phase II (KMG-II): from individual species to whole genera.</title>
        <authorList>
            <person name="Goeker M."/>
        </authorList>
    </citation>
    <scope>NUCLEOTIDE SEQUENCE [LARGE SCALE GENOMIC DNA]</scope>
    <source>
        <strain evidence="2 3">DSM 23082</strain>
    </source>
</reference>
<gene>
    <name evidence="2" type="ORF">C8P64_1075</name>
</gene>
<dbReference type="InterPro" id="IPR011250">
    <property type="entry name" value="OMP/PagP_B-barrel"/>
</dbReference>
<feature type="signal peptide" evidence="1">
    <location>
        <begin position="1"/>
        <end position="20"/>
    </location>
</feature>
<keyword evidence="1" id="KW-0732">Signal</keyword>
<proteinExistence type="predicted"/>
<dbReference type="Proteomes" id="UP000244174">
    <property type="component" value="Unassembled WGS sequence"/>
</dbReference>
<name>A0A2T6AMP7_9FLAO</name>
<evidence type="ECO:0000313" key="2">
    <source>
        <dbReference type="EMBL" id="PTX45085.1"/>
    </source>
</evidence>
<evidence type="ECO:0008006" key="4">
    <source>
        <dbReference type="Google" id="ProtNLM"/>
    </source>
</evidence>
<evidence type="ECO:0000313" key="3">
    <source>
        <dbReference type="Proteomes" id="UP000244174"/>
    </source>
</evidence>
<keyword evidence="3" id="KW-1185">Reference proteome</keyword>
<comment type="caution">
    <text evidence="2">The sequence shown here is derived from an EMBL/GenBank/DDBJ whole genome shotgun (WGS) entry which is preliminary data.</text>
</comment>
<dbReference type="OrthoDB" id="1451302at2"/>
<feature type="chain" id="PRO_5015742255" description="Outer membrane protein with beta-barrel domain" evidence="1">
    <location>
        <begin position="21"/>
        <end position="208"/>
    </location>
</feature>